<feature type="domain" description="S1 motif" evidence="8">
    <location>
        <begin position="294"/>
        <end position="364"/>
    </location>
</feature>
<dbReference type="GO" id="GO:0003735">
    <property type="term" value="F:structural constituent of ribosome"/>
    <property type="evidence" value="ECO:0007669"/>
    <property type="project" value="InterPro"/>
</dbReference>
<dbReference type="Gene3D" id="2.40.50.140">
    <property type="entry name" value="Nucleic acid-binding proteins"/>
    <property type="match status" value="5"/>
</dbReference>
<evidence type="ECO:0000256" key="4">
    <source>
        <dbReference type="ARBA" id="ARBA00022980"/>
    </source>
</evidence>
<evidence type="ECO:0000256" key="6">
    <source>
        <dbReference type="ARBA" id="ARBA00025604"/>
    </source>
</evidence>
<protein>
    <recommendedName>
        <fullName evidence="7">30S ribosomal protein S1</fullName>
    </recommendedName>
</protein>
<dbReference type="NCBIfam" id="NF004952">
    <property type="entry name" value="PRK06299.1-2"/>
    <property type="match status" value="1"/>
</dbReference>
<dbReference type="FunFam" id="2.40.50.140:FF:000018">
    <property type="entry name" value="30S ribosomal protein S1"/>
    <property type="match status" value="1"/>
</dbReference>
<dbReference type="NCBIfam" id="TIGR00717">
    <property type="entry name" value="rpsA"/>
    <property type="match status" value="1"/>
</dbReference>
<dbReference type="AlphaFoldDB" id="A0A386UM75"/>
<evidence type="ECO:0000256" key="5">
    <source>
        <dbReference type="ARBA" id="ARBA00023274"/>
    </source>
</evidence>
<feature type="domain" description="S1 motif" evidence="8">
    <location>
        <begin position="209"/>
        <end position="277"/>
    </location>
</feature>
<evidence type="ECO:0000313" key="9">
    <source>
        <dbReference type="EMBL" id="AYF00982.1"/>
    </source>
</evidence>
<dbReference type="Pfam" id="PF00575">
    <property type="entry name" value="S1"/>
    <property type="match status" value="6"/>
</dbReference>
<sequence>MAGKPRKGNWIYMCAKATMEEFEALLNESLSIDTPEEGSVVKGKVIAIEAGQAIIDVGYKMEGRVDLKEFANPGEAPNINVGDEVEVYLDRVENARGEASISREKARREEAWDRLEKAYAAEERVEGAIFGRVKGGFTVDLGGAVAFLPGSQVDVRPVRDAGPLMGLKQPFQILKMDRRRGNIVVSRRAILEESRAEQRAEVIANLTEGQTVEGVVKNITEYGAFVDLGGVDGLLHVTDMAWRRVNHPSEILSIGETVKVQVVKINKDTHRISLGMKQLQSDPWDTVADKFPIGSVHSGRVTNITDYGAFVELEAGVEGLVHVSEMSWTKKNVHPGKIVSTSQEVDVMVLEIDEAKRRVSLGLKQTMRNPWEVFAETHPVGTVIEGEVKNITEFGLFVGLEGDIDGMVHLSDISWDTRGEEAIQDFRKGDVVKAVVQEVDIDKERISLSIKALENDAMAEAVEGVKRGSVITVTVTAIEEGGIEVEYNGMKSFIRRSDLARDRQDQRPERFQVGDHVDVRVTNIDTKTRRLGLSIKAREIAEEREAVEQFGSSDSGASLGDILGAALKNKN</sequence>
<keyword evidence="2" id="KW-0677">Repeat</keyword>
<dbReference type="GO" id="GO:0022627">
    <property type="term" value="C:cytosolic small ribosomal subunit"/>
    <property type="evidence" value="ECO:0007669"/>
    <property type="project" value="TreeGrafter"/>
</dbReference>
<dbReference type="PANTHER" id="PTHR10724:SF7">
    <property type="entry name" value="SMALL RIBOSOMAL SUBUNIT PROTEIN BS1C"/>
    <property type="match status" value="1"/>
</dbReference>
<dbReference type="PROSITE" id="PS50126">
    <property type="entry name" value="S1"/>
    <property type="match status" value="6"/>
</dbReference>
<proteinExistence type="inferred from homology"/>
<dbReference type="InterPro" id="IPR035104">
    <property type="entry name" value="Ribosomal_protein_S1-like"/>
</dbReference>
<comment type="function">
    <text evidence="6 7">Binds mRNA; thus facilitating recognition of the initiation point. It is needed to translate mRNA with a short Shine-Dalgarno (SD) purine-rich sequence.</text>
</comment>
<reference evidence="10" key="1">
    <citation type="submission" date="2018-07" db="EMBL/GenBank/DDBJ databases">
        <title>Genome Structure of the Opportunistic Pathogen Paracoccus yeei (Alphaproteobacteria) and Identification of Putative Virulence Factors.</title>
        <authorList>
            <person name="Lasek R."/>
            <person name="Szuplewska M."/>
            <person name="Mitura M."/>
            <person name="Decewicz P."/>
            <person name="Chmielowska C."/>
            <person name="Pawlot A."/>
            <person name="Sentkowska D."/>
            <person name="Czarnecki J."/>
            <person name="Bartosik D."/>
        </authorList>
    </citation>
    <scope>NUCLEOTIDE SEQUENCE [LARGE SCALE GENOMIC DNA]</scope>
    <source>
        <strain evidence="10">CCUG 32053</strain>
    </source>
</reference>
<dbReference type="EMBL" id="CP031078">
    <property type="protein sequence ID" value="AYF00982.1"/>
    <property type="molecule type" value="Genomic_DNA"/>
</dbReference>
<evidence type="ECO:0000259" key="8">
    <source>
        <dbReference type="PROSITE" id="PS50126"/>
    </source>
</evidence>
<gene>
    <name evidence="9" type="ORF">PY32053_01346</name>
</gene>
<dbReference type="SMART" id="SM00316">
    <property type="entry name" value="S1"/>
    <property type="match status" value="6"/>
</dbReference>
<keyword evidence="5 7" id="KW-0687">Ribonucleoprotein</keyword>
<dbReference type="InterPro" id="IPR050437">
    <property type="entry name" value="Ribos_protein_bS1-like"/>
</dbReference>
<dbReference type="Proteomes" id="UP000272010">
    <property type="component" value="Chromosome"/>
</dbReference>
<keyword evidence="3 7" id="KW-0694">RNA-binding</keyword>
<evidence type="ECO:0000256" key="1">
    <source>
        <dbReference type="ARBA" id="ARBA00006767"/>
    </source>
</evidence>
<dbReference type="PIRSF" id="PIRSF002111">
    <property type="entry name" value="RpsA"/>
    <property type="match status" value="1"/>
</dbReference>
<name>A0A386UM75_9RHOB</name>
<dbReference type="CDD" id="cd05687">
    <property type="entry name" value="S1_RPS1_repeat_ec1_hs1"/>
    <property type="match status" value="1"/>
</dbReference>
<evidence type="ECO:0000313" key="10">
    <source>
        <dbReference type="Proteomes" id="UP000272010"/>
    </source>
</evidence>
<dbReference type="NCBIfam" id="NF004955">
    <property type="entry name" value="PRK06299.1-5"/>
    <property type="match status" value="1"/>
</dbReference>
<comment type="similarity">
    <text evidence="1 7">Belongs to the bacterial ribosomal protein bS1 family.</text>
</comment>
<dbReference type="FunFam" id="2.40.50.140:FF:000011">
    <property type="entry name" value="30S ribosomal protein S1"/>
    <property type="match status" value="1"/>
</dbReference>
<feature type="domain" description="S1 motif" evidence="8">
    <location>
        <begin position="381"/>
        <end position="451"/>
    </location>
</feature>
<keyword evidence="4 7" id="KW-0689">Ribosomal protein</keyword>
<accession>A0A386UM75</accession>
<evidence type="ECO:0000256" key="7">
    <source>
        <dbReference type="PIRNR" id="PIRNR002111"/>
    </source>
</evidence>
<evidence type="ECO:0000256" key="3">
    <source>
        <dbReference type="ARBA" id="ARBA00022884"/>
    </source>
</evidence>
<dbReference type="CDD" id="cd05688">
    <property type="entry name" value="S1_RPS1_repeat_ec3"/>
    <property type="match status" value="1"/>
</dbReference>
<dbReference type="InterPro" id="IPR000110">
    <property type="entry name" value="Ribosomal_bS1"/>
</dbReference>
<dbReference type="CDD" id="cd04465">
    <property type="entry name" value="S1_RPS1_repeat_ec2_hs2"/>
    <property type="match status" value="1"/>
</dbReference>
<dbReference type="PANTHER" id="PTHR10724">
    <property type="entry name" value="30S RIBOSOMAL PROTEIN S1"/>
    <property type="match status" value="1"/>
</dbReference>
<evidence type="ECO:0000256" key="2">
    <source>
        <dbReference type="ARBA" id="ARBA00022737"/>
    </source>
</evidence>
<feature type="domain" description="S1 motif" evidence="8">
    <location>
        <begin position="38"/>
        <end position="104"/>
    </location>
</feature>
<dbReference type="InterPro" id="IPR003029">
    <property type="entry name" value="S1_domain"/>
</dbReference>
<dbReference type="GO" id="GO:0003729">
    <property type="term" value="F:mRNA binding"/>
    <property type="evidence" value="ECO:0007669"/>
    <property type="project" value="TreeGrafter"/>
</dbReference>
<dbReference type="InterPro" id="IPR012340">
    <property type="entry name" value="NA-bd_OB-fold"/>
</dbReference>
<feature type="domain" description="S1 motif" evidence="8">
    <location>
        <begin position="122"/>
        <end position="188"/>
    </location>
</feature>
<organism evidence="9 10">
    <name type="scientific">Paracoccus yeei</name>
    <dbReference type="NCBI Taxonomy" id="147645"/>
    <lineage>
        <taxon>Bacteria</taxon>
        <taxon>Pseudomonadati</taxon>
        <taxon>Pseudomonadota</taxon>
        <taxon>Alphaproteobacteria</taxon>
        <taxon>Rhodobacterales</taxon>
        <taxon>Paracoccaceae</taxon>
        <taxon>Paracoccus</taxon>
    </lineage>
</organism>
<dbReference type="PRINTS" id="PR00681">
    <property type="entry name" value="RIBOSOMALS1"/>
</dbReference>
<feature type="domain" description="S1 motif" evidence="8">
    <location>
        <begin position="468"/>
        <end position="536"/>
    </location>
</feature>
<dbReference type="SUPFAM" id="SSF50249">
    <property type="entry name" value="Nucleic acid-binding proteins"/>
    <property type="match status" value="6"/>
</dbReference>
<dbReference type="GO" id="GO:0006412">
    <property type="term" value="P:translation"/>
    <property type="evidence" value="ECO:0007669"/>
    <property type="project" value="InterPro"/>
</dbReference>